<dbReference type="AlphaFoldDB" id="A0A1L7NM41"/>
<evidence type="ECO:0000313" key="2">
    <source>
        <dbReference type="Proteomes" id="UP000218731"/>
    </source>
</evidence>
<organism evidence="1 2">
    <name type="scientific">Pseudomonas putida</name>
    <name type="common">Arthrobacter siderocapsulatus</name>
    <dbReference type="NCBI Taxonomy" id="303"/>
    <lineage>
        <taxon>Bacteria</taxon>
        <taxon>Pseudomonadati</taxon>
        <taxon>Pseudomonadota</taxon>
        <taxon>Gammaproteobacteria</taxon>
        <taxon>Pseudomonadales</taxon>
        <taxon>Pseudomonadaceae</taxon>
        <taxon>Pseudomonas</taxon>
    </lineage>
</organism>
<accession>A0A1L7NM41</accession>
<gene>
    <name evidence="1" type="ORF">KF715C_pA90</name>
</gene>
<proteinExistence type="predicted"/>
<reference evidence="1 2" key="1">
    <citation type="submission" date="2015-11" db="EMBL/GenBank/DDBJ databases">
        <title>Complete genome sequencing of a biphenyl-degrading bacterium, Pseudomonas putida KF715 (=NBRC110667).</title>
        <authorList>
            <person name="Suenaga H."/>
            <person name="Fujihara N."/>
            <person name="Watanabe T."/>
            <person name="Hirose J."/>
            <person name="Kimura N."/>
            <person name="Yamazoe A."/>
            <person name="Hosoyama A."/>
            <person name="Shimodaira J."/>
            <person name="Furukawa K."/>
        </authorList>
    </citation>
    <scope>NUCLEOTIDE SEQUENCE [LARGE SCALE GENOMIC DNA]</scope>
    <source>
        <strain evidence="1 2">KF715</strain>
        <plasmid evidence="2">Plasmid pkf715a dna</plasmid>
    </source>
</reference>
<protein>
    <submittedName>
        <fullName evidence="1">Uncharacterized protein</fullName>
    </submittedName>
</protein>
<geneLocation type="plasmid" evidence="2">
    <name>pkf715a dna</name>
</geneLocation>
<dbReference type="Proteomes" id="UP000218731">
    <property type="component" value="Plasmid pKF715A"/>
</dbReference>
<sequence>MVGILGFLFIVLVVAPVLGTLFYKAYSGAKSLTADPEPMPYEAQPAGRIHLFHGDRYFDSSPDNPYEHSSLNWAEGRIGCALAVELAEQPQYQPALIGTIQVLKPEQDKGIVAVILDNEKVAALGLPPPGLVSGARMIADRLVPPQTLHNH</sequence>
<evidence type="ECO:0000313" key="1">
    <source>
        <dbReference type="EMBL" id="BAW26514.1"/>
    </source>
</evidence>
<dbReference type="EMBL" id="AP015030">
    <property type="protein sequence ID" value="BAW26514.1"/>
    <property type="molecule type" value="Genomic_DNA"/>
</dbReference>
<dbReference type="RefSeq" id="WP_042919661.1">
    <property type="nucleotide sequence ID" value="NZ_AP015030.1"/>
</dbReference>
<name>A0A1L7NM41_PSEPU</name>
<keyword evidence="1" id="KW-0614">Plasmid</keyword>